<dbReference type="PROSITE" id="PS51093">
    <property type="entry name" value="PTS_EIIA_TYPE_1"/>
    <property type="match status" value="1"/>
</dbReference>
<dbReference type="PANTHER" id="PTHR30175">
    <property type="entry name" value="PHOSPHOTRANSFERASE SYSTEM TRANSPORT PROTEIN"/>
    <property type="match status" value="1"/>
</dbReference>
<dbReference type="GO" id="GO:0090589">
    <property type="term" value="F:protein-phosphocysteine-trehalose phosphotransferase system transporter activity"/>
    <property type="evidence" value="ECO:0007669"/>
    <property type="project" value="TreeGrafter"/>
</dbReference>
<evidence type="ECO:0000256" key="2">
    <source>
        <dbReference type="ARBA" id="ARBA00022448"/>
    </source>
</evidence>
<comment type="subcellular location">
    <subcellularLocation>
        <location evidence="1">Cell membrane</location>
        <topology evidence="1">Multi-pass membrane protein</topology>
    </subcellularLocation>
</comment>
<feature type="domain" description="PTS EIIC type-1" evidence="15">
    <location>
        <begin position="103"/>
        <end position="459"/>
    </location>
</feature>
<keyword evidence="17" id="KW-1185">Reference proteome</keyword>
<evidence type="ECO:0000259" key="14">
    <source>
        <dbReference type="PROSITE" id="PS51098"/>
    </source>
</evidence>
<feature type="domain" description="PTS EIIA type-1" evidence="13">
    <location>
        <begin position="489"/>
        <end position="593"/>
    </location>
</feature>
<feature type="transmembrane region" description="Helical" evidence="12">
    <location>
        <begin position="282"/>
        <end position="304"/>
    </location>
</feature>
<sequence>MDFKKMANEILKLVGGEKNVASVTNCMTRLRFNLNDVSKANTEAIKKLDGVQGVVNKNGQFQIIIGTNVSKVCDEIHKLGNFAENSSSDSEDKETGIINKVLGTITAIFTPIIPALAGSGMIKALLAVLKLFGLVDAGTQTYAYLSFLSDTVFYFLPVILAYSAAKRFKCSPYLAAVLGAALLHPSFTALNTGDPVAFFGIPVRMISYGSSVVPILLIVFAQSYVEKFAKKISPASVKVFLVPLITLIITSLIGFTALGPLGNYVGEILAIGMNFINDRAGWLIPVIMGTFTPLFIMTGMHYCFAPIQQIQYATLGYGTILGPGMLSSNIAQATAALVVGFKTKNKSLKQLSLSSSTTAFMGITEPALYGVNFKLKKPLYASMIGGGIAGLYAGIAGIRTYASATAGLAAIPVYISDDMSNVLNACITIVIAIVATTIVTLIMGFDDIEEENKEVSEEKNETKSKSIVGEISLATPVEGEVIPLSEMNDDVFAEELMGKGMAVIPTVGKVFAPFDCTVESLFKTNHAIGLKDENGVELLIHIGIDTVKLEGKYFNSHIKQGDVVKAGDLLIEFDKEAIKNAGYDITTAVIVTNTANYMDVLGTEKTYIKNEDTLIRVLN</sequence>
<dbReference type="InterPro" id="IPR003352">
    <property type="entry name" value="PTS_EIIC"/>
</dbReference>
<dbReference type="InterPro" id="IPR013013">
    <property type="entry name" value="PTS_EIIC_1"/>
</dbReference>
<feature type="transmembrane region" description="Helical" evidence="12">
    <location>
        <begin position="237"/>
        <end position="262"/>
    </location>
</feature>
<dbReference type="OrthoDB" id="92465at2"/>
<dbReference type="CDD" id="cd00210">
    <property type="entry name" value="PTS_IIA_glc"/>
    <property type="match status" value="1"/>
</dbReference>
<dbReference type="RefSeq" id="WP_136006639.1">
    <property type="nucleotide sequence ID" value="NZ_SRYR01000003.1"/>
</dbReference>
<evidence type="ECO:0000259" key="15">
    <source>
        <dbReference type="PROSITE" id="PS51103"/>
    </source>
</evidence>
<dbReference type="GO" id="GO:0008982">
    <property type="term" value="F:protein-N(PI)-phosphohistidine-sugar phosphotransferase activity"/>
    <property type="evidence" value="ECO:0007669"/>
    <property type="project" value="InterPro"/>
</dbReference>
<dbReference type="InterPro" id="IPR018113">
    <property type="entry name" value="PTrfase_EIIB_Cys"/>
</dbReference>
<dbReference type="GO" id="GO:0005886">
    <property type="term" value="C:plasma membrane"/>
    <property type="evidence" value="ECO:0007669"/>
    <property type="project" value="UniProtKB-SubCell"/>
</dbReference>
<dbReference type="PROSITE" id="PS51098">
    <property type="entry name" value="PTS_EIIB_TYPE_1"/>
    <property type="match status" value="1"/>
</dbReference>
<gene>
    <name evidence="16" type="ORF">E5347_09150</name>
</gene>
<keyword evidence="5" id="KW-0808">Transferase</keyword>
<organism evidence="16 17">
    <name type="scientific">Clostridium sartagoforme</name>
    <dbReference type="NCBI Taxonomy" id="84031"/>
    <lineage>
        <taxon>Bacteria</taxon>
        <taxon>Bacillati</taxon>
        <taxon>Bacillota</taxon>
        <taxon>Clostridia</taxon>
        <taxon>Eubacteriales</taxon>
        <taxon>Clostridiaceae</taxon>
        <taxon>Clostridium</taxon>
    </lineage>
</organism>
<dbReference type="PROSITE" id="PS51103">
    <property type="entry name" value="PTS_EIIC_TYPE_1"/>
    <property type="match status" value="1"/>
</dbReference>
<keyword evidence="6" id="KW-0598">Phosphotransferase system</keyword>
<dbReference type="InterPro" id="IPR050558">
    <property type="entry name" value="PTS_Sugar-Specific_Components"/>
</dbReference>
<keyword evidence="3" id="KW-1003">Cell membrane</keyword>
<dbReference type="InterPro" id="IPR011055">
    <property type="entry name" value="Dup_hybrid_motif"/>
</dbReference>
<feature type="transmembrane region" description="Helical" evidence="12">
    <location>
        <begin position="205"/>
        <end position="225"/>
    </location>
</feature>
<dbReference type="PROSITE" id="PS00371">
    <property type="entry name" value="PTS_EIIA_TYPE_1_HIS"/>
    <property type="match status" value="1"/>
</dbReference>
<dbReference type="Proteomes" id="UP000306888">
    <property type="component" value="Unassembled WGS sequence"/>
</dbReference>
<evidence type="ECO:0000259" key="13">
    <source>
        <dbReference type="PROSITE" id="PS51093"/>
    </source>
</evidence>
<dbReference type="Gene3D" id="3.30.1360.60">
    <property type="entry name" value="Glucose permease domain IIB"/>
    <property type="match status" value="1"/>
</dbReference>
<name>A0A4S2DKB4_9CLOT</name>
<keyword evidence="10 12" id="KW-0472">Membrane</keyword>
<keyword evidence="4" id="KW-0762">Sugar transport</keyword>
<dbReference type="SUPFAM" id="SSF55604">
    <property type="entry name" value="Glucose permease domain IIB"/>
    <property type="match status" value="1"/>
</dbReference>
<accession>A0A4S2DKB4</accession>
<evidence type="ECO:0000256" key="3">
    <source>
        <dbReference type="ARBA" id="ARBA00022475"/>
    </source>
</evidence>
<keyword evidence="8" id="KW-0418">Kinase</keyword>
<evidence type="ECO:0000256" key="6">
    <source>
        <dbReference type="ARBA" id="ARBA00022683"/>
    </source>
</evidence>
<dbReference type="GO" id="GO:0016301">
    <property type="term" value="F:kinase activity"/>
    <property type="evidence" value="ECO:0007669"/>
    <property type="project" value="UniProtKB-KW"/>
</dbReference>
<evidence type="ECO:0000313" key="16">
    <source>
        <dbReference type="EMBL" id="TGY42375.1"/>
    </source>
</evidence>
<evidence type="ECO:0000256" key="7">
    <source>
        <dbReference type="ARBA" id="ARBA00022692"/>
    </source>
</evidence>
<dbReference type="Pfam" id="PF02378">
    <property type="entry name" value="PTS_EIIC"/>
    <property type="match status" value="1"/>
</dbReference>
<keyword evidence="9 12" id="KW-1133">Transmembrane helix</keyword>
<dbReference type="Gene3D" id="2.70.70.10">
    <property type="entry name" value="Glucose Permease (Domain IIA)"/>
    <property type="match status" value="1"/>
</dbReference>
<dbReference type="InterPro" id="IPR001127">
    <property type="entry name" value="PTS_EIIA_1_perm"/>
</dbReference>
<evidence type="ECO:0000256" key="11">
    <source>
        <dbReference type="PROSITE-ProRule" id="PRU00421"/>
    </source>
</evidence>
<evidence type="ECO:0000256" key="1">
    <source>
        <dbReference type="ARBA" id="ARBA00004651"/>
    </source>
</evidence>
<feature type="active site" description="Phosphocysteine intermediate; for EIIB activity" evidence="11">
    <location>
        <position position="26"/>
    </location>
</feature>
<dbReference type="AlphaFoldDB" id="A0A4S2DKB4"/>
<evidence type="ECO:0000256" key="10">
    <source>
        <dbReference type="ARBA" id="ARBA00023136"/>
    </source>
</evidence>
<dbReference type="Pfam" id="PF00358">
    <property type="entry name" value="PTS_EIIA_1"/>
    <property type="match status" value="1"/>
</dbReference>
<keyword evidence="7 12" id="KW-0812">Transmembrane</keyword>
<dbReference type="NCBIfam" id="TIGR01995">
    <property type="entry name" value="PTS-II-ABC-beta"/>
    <property type="match status" value="1"/>
</dbReference>
<comment type="caution">
    <text evidence="16">The sequence shown here is derived from an EMBL/GenBank/DDBJ whole genome shotgun (WGS) entry which is preliminary data.</text>
</comment>
<evidence type="ECO:0000256" key="4">
    <source>
        <dbReference type="ARBA" id="ARBA00022597"/>
    </source>
</evidence>
<evidence type="ECO:0000256" key="8">
    <source>
        <dbReference type="ARBA" id="ARBA00022777"/>
    </source>
</evidence>
<dbReference type="InterPro" id="IPR036878">
    <property type="entry name" value="Glu_permease_IIB"/>
</dbReference>
<dbReference type="GO" id="GO:0009401">
    <property type="term" value="P:phosphoenolpyruvate-dependent sugar phosphotransferase system"/>
    <property type="evidence" value="ECO:0007669"/>
    <property type="project" value="UniProtKB-KW"/>
</dbReference>
<dbReference type="PROSITE" id="PS01035">
    <property type="entry name" value="PTS_EIIB_TYPE_1_CYS"/>
    <property type="match status" value="1"/>
</dbReference>
<feature type="transmembrane region" description="Helical" evidence="12">
    <location>
        <begin position="422"/>
        <end position="445"/>
    </location>
</feature>
<evidence type="ECO:0000256" key="9">
    <source>
        <dbReference type="ARBA" id="ARBA00022989"/>
    </source>
</evidence>
<reference evidence="16 17" key="1">
    <citation type="submission" date="2019-04" db="EMBL/GenBank/DDBJ databases">
        <title>Microbes associate with the intestines of laboratory mice.</title>
        <authorList>
            <person name="Navarre W."/>
            <person name="Wong E."/>
            <person name="Huang K."/>
            <person name="Tropini C."/>
            <person name="Ng K."/>
            <person name="Yu B."/>
        </authorList>
    </citation>
    <scope>NUCLEOTIDE SEQUENCE [LARGE SCALE GENOMIC DNA]</scope>
    <source>
        <strain evidence="16 17">NM50_B9-20</strain>
    </source>
</reference>
<dbReference type="PANTHER" id="PTHR30175:SF1">
    <property type="entry name" value="PTS SYSTEM ARBUTIN-, CELLOBIOSE-, AND SALICIN-SPECIFIC EIIBC COMPONENT-RELATED"/>
    <property type="match status" value="1"/>
</dbReference>
<dbReference type="CDD" id="cd00212">
    <property type="entry name" value="PTS_IIB_glc"/>
    <property type="match status" value="1"/>
</dbReference>
<feature type="domain" description="PTS EIIB type-1" evidence="14">
    <location>
        <begin position="4"/>
        <end position="86"/>
    </location>
</feature>
<dbReference type="InterPro" id="IPR011297">
    <property type="entry name" value="PTS_IIABC_b_glu"/>
</dbReference>
<dbReference type="FunFam" id="2.70.70.10:FF:000001">
    <property type="entry name" value="PTS system glucose-specific IIA component"/>
    <property type="match status" value="1"/>
</dbReference>
<keyword evidence="2" id="KW-0813">Transport</keyword>
<proteinExistence type="predicted"/>
<evidence type="ECO:0000256" key="5">
    <source>
        <dbReference type="ARBA" id="ARBA00022679"/>
    </source>
</evidence>
<evidence type="ECO:0000313" key="17">
    <source>
        <dbReference type="Proteomes" id="UP000306888"/>
    </source>
</evidence>
<feature type="transmembrane region" description="Helical" evidence="12">
    <location>
        <begin position="174"/>
        <end position="193"/>
    </location>
</feature>
<dbReference type="EMBL" id="SRYR01000003">
    <property type="protein sequence ID" value="TGY42375.1"/>
    <property type="molecule type" value="Genomic_DNA"/>
</dbReference>
<feature type="transmembrane region" description="Helical" evidence="12">
    <location>
        <begin position="101"/>
        <end position="122"/>
    </location>
</feature>
<dbReference type="GO" id="GO:0015771">
    <property type="term" value="P:trehalose transport"/>
    <property type="evidence" value="ECO:0007669"/>
    <property type="project" value="TreeGrafter"/>
</dbReference>
<dbReference type="FunFam" id="3.30.1360.60:FF:000001">
    <property type="entry name" value="PTS system glucose-specific IIBC component PtsG"/>
    <property type="match status" value="1"/>
</dbReference>
<protein>
    <submittedName>
        <fullName evidence="16">Biotin/lipoyl-binding protein</fullName>
    </submittedName>
</protein>
<feature type="transmembrane region" description="Helical" evidence="12">
    <location>
        <begin position="379"/>
        <end position="402"/>
    </location>
</feature>
<evidence type="ECO:0000256" key="12">
    <source>
        <dbReference type="SAM" id="Phobius"/>
    </source>
</evidence>
<dbReference type="Pfam" id="PF00367">
    <property type="entry name" value="PTS_EIIB"/>
    <property type="match status" value="1"/>
</dbReference>
<dbReference type="SUPFAM" id="SSF51261">
    <property type="entry name" value="Duplicated hybrid motif"/>
    <property type="match status" value="1"/>
</dbReference>
<feature type="transmembrane region" description="Helical" evidence="12">
    <location>
        <begin position="142"/>
        <end position="162"/>
    </location>
</feature>
<dbReference type="InterPro" id="IPR001996">
    <property type="entry name" value="PTS_IIB_1"/>
</dbReference>
<dbReference type="NCBIfam" id="TIGR00830">
    <property type="entry name" value="PTBA"/>
    <property type="match status" value="1"/>
</dbReference>